<feature type="non-terminal residue" evidence="1">
    <location>
        <position position="39"/>
    </location>
</feature>
<sequence length="39" mass="4630">MQYSVNSYELMQTREGLQQHHQADTGNGNIVIWKRLVQR</sequence>
<proteinExistence type="predicted"/>
<reference evidence="1 2" key="1">
    <citation type="journal article" date="2018" name="Nat. Ecol. Evol.">
        <title>Shark genomes provide insights into elasmobranch evolution and the origin of vertebrates.</title>
        <authorList>
            <person name="Hara Y"/>
            <person name="Yamaguchi K"/>
            <person name="Onimaru K"/>
            <person name="Kadota M"/>
            <person name="Koyanagi M"/>
            <person name="Keeley SD"/>
            <person name="Tatsumi K"/>
            <person name="Tanaka K"/>
            <person name="Motone F"/>
            <person name="Kageyama Y"/>
            <person name="Nozu R"/>
            <person name="Adachi N"/>
            <person name="Nishimura O"/>
            <person name="Nakagawa R"/>
            <person name="Tanegashima C"/>
            <person name="Kiyatake I"/>
            <person name="Matsumoto R"/>
            <person name="Murakumo K"/>
            <person name="Nishida K"/>
            <person name="Terakita A"/>
            <person name="Kuratani S"/>
            <person name="Sato K"/>
            <person name="Hyodo S Kuraku.S."/>
        </authorList>
    </citation>
    <scope>NUCLEOTIDE SEQUENCE [LARGE SCALE GENOMIC DNA]</scope>
</reference>
<name>A0A401TG44_CHIPU</name>
<dbReference type="Proteomes" id="UP000287033">
    <property type="component" value="Unassembled WGS sequence"/>
</dbReference>
<protein>
    <submittedName>
        <fullName evidence="1">Uncharacterized protein</fullName>
    </submittedName>
</protein>
<dbReference type="AlphaFoldDB" id="A0A401TG44"/>
<dbReference type="EMBL" id="BEZZ01062623">
    <property type="protein sequence ID" value="GCC41609.1"/>
    <property type="molecule type" value="Genomic_DNA"/>
</dbReference>
<accession>A0A401TG44</accession>
<evidence type="ECO:0000313" key="1">
    <source>
        <dbReference type="EMBL" id="GCC41609.1"/>
    </source>
</evidence>
<comment type="caution">
    <text evidence="1">The sequence shown here is derived from an EMBL/GenBank/DDBJ whole genome shotgun (WGS) entry which is preliminary data.</text>
</comment>
<evidence type="ECO:0000313" key="2">
    <source>
        <dbReference type="Proteomes" id="UP000287033"/>
    </source>
</evidence>
<keyword evidence="2" id="KW-1185">Reference proteome</keyword>
<gene>
    <name evidence="1" type="ORF">chiPu_0025643</name>
</gene>
<organism evidence="1 2">
    <name type="scientific">Chiloscyllium punctatum</name>
    <name type="common">Brownbanded bambooshark</name>
    <name type="synonym">Hemiscyllium punctatum</name>
    <dbReference type="NCBI Taxonomy" id="137246"/>
    <lineage>
        <taxon>Eukaryota</taxon>
        <taxon>Metazoa</taxon>
        <taxon>Chordata</taxon>
        <taxon>Craniata</taxon>
        <taxon>Vertebrata</taxon>
        <taxon>Chondrichthyes</taxon>
        <taxon>Elasmobranchii</taxon>
        <taxon>Galeomorphii</taxon>
        <taxon>Galeoidea</taxon>
        <taxon>Orectolobiformes</taxon>
        <taxon>Hemiscylliidae</taxon>
        <taxon>Chiloscyllium</taxon>
    </lineage>
</organism>